<dbReference type="Proteomes" id="UP000250235">
    <property type="component" value="Unassembled WGS sequence"/>
</dbReference>
<evidence type="ECO:0000256" key="2">
    <source>
        <dbReference type="SAM" id="Phobius"/>
    </source>
</evidence>
<keyword evidence="4" id="KW-1185">Reference proteome</keyword>
<keyword evidence="2" id="KW-1133">Transmembrane helix</keyword>
<keyword evidence="2" id="KW-0812">Transmembrane</keyword>
<proteinExistence type="predicted"/>
<evidence type="ECO:0000256" key="1">
    <source>
        <dbReference type="SAM" id="MobiDB-lite"/>
    </source>
</evidence>
<evidence type="ECO:0000313" key="4">
    <source>
        <dbReference type="Proteomes" id="UP000250235"/>
    </source>
</evidence>
<evidence type="ECO:0000313" key="3">
    <source>
        <dbReference type="EMBL" id="KZV29256.1"/>
    </source>
</evidence>
<sequence length="545" mass="61231">MKGSGESSTTKHRLLHASGSHPIPPPNDPKTNQYNQDLGLIHSKNGNHLESPNEGSSIDHQVTIHLHAQNITMFPTNETCARAKRCRINLCKRHRFAIANPKYRLLVNISFLLIVMSLLMTSSMLSAPADLYRSSSSLRLFLASIPAGPFAPADLSSYAEHDVVTDYIIIDGPLRCSSWFSFDVPAGIQLAVGAQPLRLRNHNFEHAQRIMVKRLATSRHDPLDSIGYPYMKASGESLTTKHRLLHASGSHPIPPPNDPKRVGKWVKVRRLSCRVSMTFRIVRTNQYNQDLGLIHSTNVHLIKTTGKHLDWNSKGTPKLEQLKMSTLEKSLNGPREQASNIVALGENNRAKLIKDKPARPEKGQLGEEKTESGDLVKLDAYERDEAAGRIISLDAKKQASSMQRNKLVNEQASSMQRNKLVKFKQAWKEQEQLCTRADDKSKLEISSSAVANKSRLEIGIRVLLQSGTPYNETNSRLHRSDRCFEPDRALHSTEHLTQLRIRRSDRKSFAQLRMLCSAYAGLLSLRRSTKLTVVNSTYGVHFSLW</sequence>
<gene>
    <name evidence="3" type="ORF">F511_31369</name>
</gene>
<dbReference type="EMBL" id="KV009410">
    <property type="protein sequence ID" value="KZV29256.1"/>
    <property type="molecule type" value="Genomic_DNA"/>
</dbReference>
<organism evidence="3 4">
    <name type="scientific">Dorcoceras hygrometricum</name>
    <dbReference type="NCBI Taxonomy" id="472368"/>
    <lineage>
        <taxon>Eukaryota</taxon>
        <taxon>Viridiplantae</taxon>
        <taxon>Streptophyta</taxon>
        <taxon>Embryophyta</taxon>
        <taxon>Tracheophyta</taxon>
        <taxon>Spermatophyta</taxon>
        <taxon>Magnoliopsida</taxon>
        <taxon>eudicotyledons</taxon>
        <taxon>Gunneridae</taxon>
        <taxon>Pentapetalae</taxon>
        <taxon>asterids</taxon>
        <taxon>lamiids</taxon>
        <taxon>Lamiales</taxon>
        <taxon>Gesneriaceae</taxon>
        <taxon>Didymocarpoideae</taxon>
        <taxon>Trichosporeae</taxon>
        <taxon>Loxocarpinae</taxon>
        <taxon>Dorcoceras</taxon>
    </lineage>
</organism>
<feature type="transmembrane region" description="Helical" evidence="2">
    <location>
        <begin position="105"/>
        <end position="125"/>
    </location>
</feature>
<keyword evidence="2" id="KW-0472">Membrane</keyword>
<name>A0A2Z7BBG9_9LAMI</name>
<feature type="region of interest" description="Disordered" evidence="1">
    <location>
        <begin position="1"/>
        <end position="37"/>
    </location>
</feature>
<reference evidence="3 4" key="1">
    <citation type="journal article" date="2015" name="Proc. Natl. Acad. Sci. U.S.A.">
        <title>The resurrection genome of Boea hygrometrica: A blueprint for survival of dehydration.</title>
        <authorList>
            <person name="Xiao L."/>
            <person name="Yang G."/>
            <person name="Zhang L."/>
            <person name="Yang X."/>
            <person name="Zhao S."/>
            <person name="Ji Z."/>
            <person name="Zhou Q."/>
            <person name="Hu M."/>
            <person name="Wang Y."/>
            <person name="Chen M."/>
            <person name="Xu Y."/>
            <person name="Jin H."/>
            <person name="Xiao X."/>
            <person name="Hu G."/>
            <person name="Bao F."/>
            <person name="Hu Y."/>
            <person name="Wan P."/>
            <person name="Li L."/>
            <person name="Deng X."/>
            <person name="Kuang T."/>
            <person name="Xiang C."/>
            <person name="Zhu J.K."/>
            <person name="Oliver M.J."/>
            <person name="He Y."/>
        </authorList>
    </citation>
    <scope>NUCLEOTIDE SEQUENCE [LARGE SCALE GENOMIC DNA]</scope>
    <source>
        <strain evidence="4">cv. XS01</strain>
    </source>
</reference>
<dbReference type="AlphaFoldDB" id="A0A2Z7BBG9"/>
<accession>A0A2Z7BBG9</accession>
<protein>
    <submittedName>
        <fullName evidence="3">Protein furry-like</fullName>
    </submittedName>
</protein>